<proteinExistence type="predicted"/>
<dbReference type="EMBL" id="MCGH01000002">
    <property type="protein sequence ID" value="ODM05320.1"/>
    <property type="molecule type" value="Genomic_DNA"/>
</dbReference>
<keyword evidence="1" id="KW-0812">Transmembrane</keyword>
<evidence type="ECO:0000313" key="5">
    <source>
        <dbReference type="Proteomes" id="UP000095003"/>
    </source>
</evidence>
<dbReference type="EMBL" id="MCGI01000001">
    <property type="protein sequence ID" value="ODM13693.1"/>
    <property type="molecule type" value="Genomic_DNA"/>
</dbReference>
<evidence type="ECO:0000313" key="3">
    <source>
        <dbReference type="EMBL" id="ODM13693.1"/>
    </source>
</evidence>
<name>A0A1E3A967_9FIRM</name>
<evidence type="ECO:0000256" key="1">
    <source>
        <dbReference type="SAM" id="Phobius"/>
    </source>
</evidence>
<dbReference type="Proteomes" id="UP000094067">
    <property type="component" value="Unassembled WGS sequence"/>
</dbReference>
<organism evidence="2 4">
    <name type="scientific">Eisenbergiella tayi</name>
    <dbReference type="NCBI Taxonomy" id="1432052"/>
    <lineage>
        <taxon>Bacteria</taxon>
        <taxon>Bacillati</taxon>
        <taxon>Bacillota</taxon>
        <taxon>Clostridia</taxon>
        <taxon>Lachnospirales</taxon>
        <taxon>Lachnospiraceae</taxon>
        <taxon>Eisenbergiella</taxon>
    </lineage>
</organism>
<comment type="caution">
    <text evidence="2">The sequence shown here is derived from an EMBL/GenBank/DDBJ whole genome shotgun (WGS) entry which is preliminary data.</text>
</comment>
<reference evidence="4 5" key="1">
    <citation type="submission" date="2016-07" db="EMBL/GenBank/DDBJ databases">
        <title>Characterization of isolates of Eisenbergiella tayi derived from blood cultures, using whole genome sequencing.</title>
        <authorList>
            <person name="Burdz T."/>
            <person name="Wiebe D."/>
            <person name="Huynh C."/>
            <person name="Bernard K."/>
        </authorList>
    </citation>
    <scope>NUCLEOTIDE SEQUENCE [LARGE SCALE GENOMIC DNA]</scope>
    <source>
        <strain evidence="2 4">NML 110608</strain>
        <strain evidence="3 5">NML 120489</strain>
    </source>
</reference>
<keyword evidence="1" id="KW-0472">Membrane</keyword>
<keyword evidence="1" id="KW-1133">Transmembrane helix</keyword>
<accession>A0A1E3A967</accession>
<evidence type="ECO:0000313" key="4">
    <source>
        <dbReference type="Proteomes" id="UP000094067"/>
    </source>
</evidence>
<feature type="transmembrane region" description="Helical" evidence="1">
    <location>
        <begin position="6"/>
        <end position="24"/>
    </location>
</feature>
<dbReference type="AlphaFoldDB" id="A0A1E3A967"/>
<dbReference type="Proteomes" id="UP000095003">
    <property type="component" value="Unassembled WGS sequence"/>
</dbReference>
<evidence type="ECO:0000313" key="2">
    <source>
        <dbReference type="EMBL" id="ODM05320.1"/>
    </source>
</evidence>
<gene>
    <name evidence="3" type="ORF">BEH84_01412</name>
    <name evidence="2" type="ORF">BEI61_01205</name>
</gene>
<sequence>MDILIWLIAATGIGMLIYYFVILLKGEDR</sequence>
<protein>
    <submittedName>
        <fullName evidence="2">Uncharacterized protein</fullName>
    </submittedName>
</protein>